<dbReference type="PATRIC" id="fig|571915.4.peg.2268"/>
<protein>
    <submittedName>
        <fullName evidence="1">Uncharacterized protein</fullName>
    </submittedName>
</protein>
<proteinExistence type="predicted"/>
<dbReference type="AlphaFoldDB" id="A0A0G3H3P0"/>
<dbReference type="STRING" id="571915.CMUST_10660"/>
<gene>
    <name evidence="1" type="ORF">CMUST_10660</name>
</gene>
<keyword evidence="2" id="KW-1185">Reference proteome</keyword>
<evidence type="ECO:0000313" key="2">
    <source>
        <dbReference type="Proteomes" id="UP000035199"/>
    </source>
</evidence>
<name>A0A0G3H3P0_9CORY</name>
<dbReference type="OrthoDB" id="218750at2"/>
<reference evidence="2" key="2">
    <citation type="submission" date="2015-05" db="EMBL/GenBank/DDBJ databases">
        <title>Complete genome sequence of Corynebacterium mustelae DSM 45274, isolated from various tissues of a male ferret with lethal sepsis.</title>
        <authorList>
            <person name="Ruckert C."/>
            <person name="Albersmeier A."/>
            <person name="Winkler A."/>
            <person name="Tauch A."/>
        </authorList>
    </citation>
    <scope>NUCLEOTIDE SEQUENCE [LARGE SCALE GENOMIC DNA]</scope>
    <source>
        <strain evidence="2">DSM 45274</strain>
    </source>
</reference>
<dbReference type="Proteomes" id="UP000035199">
    <property type="component" value="Chromosome"/>
</dbReference>
<organism evidence="1 2">
    <name type="scientific">Corynebacterium mustelae</name>
    <dbReference type="NCBI Taxonomy" id="571915"/>
    <lineage>
        <taxon>Bacteria</taxon>
        <taxon>Bacillati</taxon>
        <taxon>Actinomycetota</taxon>
        <taxon>Actinomycetes</taxon>
        <taxon>Mycobacteriales</taxon>
        <taxon>Corynebacteriaceae</taxon>
        <taxon>Corynebacterium</taxon>
    </lineage>
</organism>
<dbReference type="RefSeq" id="WP_047262474.1">
    <property type="nucleotide sequence ID" value="NZ_CP011542.1"/>
</dbReference>
<dbReference type="EMBL" id="CP011542">
    <property type="protein sequence ID" value="AKK06448.1"/>
    <property type="molecule type" value="Genomic_DNA"/>
</dbReference>
<reference evidence="1 2" key="1">
    <citation type="journal article" date="2015" name="Genome Announc.">
        <title>Complete Genome Sequence of the Type Strain Corynebacterium mustelae DSM 45274, Isolated from Various Tissues of a Male Ferret with Lethal Sepsis.</title>
        <authorList>
            <person name="Ruckert C."/>
            <person name="Eimer J."/>
            <person name="Winkler A."/>
            <person name="Tauch A."/>
        </authorList>
    </citation>
    <scope>NUCLEOTIDE SEQUENCE [LARGE SCALE GENOMIC DNA]</scope>
    <source>
        <strain evidence="1 2">DSM 45274</strain>
    </source>
</reference>
<accession>A0A0G3H3P0</accession>
<evidence type="ECO:0000313" key="1">
    <source>
        <dbReference type="EMBL" id="AKK06448.1"/>
    </source>
</evidence>
<sequence length="605" mass="67517">MNHDCAHPLPAITAFTTITAYVDALVESGHWDEITAAEETFTEWLGQVFSHDSWGFLSRSDNRLLEAITGLHPSPSHVFPIAHDSKIHLDYLDALAASGVSWQIDPENISFLSWLEHHNRDLNSLVTVPEVRAALLDDLSFVLNGFHNDSCETDLATLLAYPATRQVVVDKLTRMAEAHGTVAGSQEAWEDFLKDYGWLQRADLHELNPDAIDTLFRFDPAAELAVRLQRGTLVEYTWPEYEKVMADIDGDVFITEHFPFVSVADGTTLTLLGGEHPRTFTIPTHENLRRAIPVEDDLFLHFDDPEGASYWWASTNTTTRYETPAHILNAFHTDSYILGNRTFFGDVELTPGKELTTEPAGELFGQNILYHRMYVPTTPGPTILHGKAPDLTWEIFHEQLRAGTLPGISVFPDGIREIPDELSFRFSSFIHPVTEETAASPLGAINNYHFCYRFEADIDDESVALGPLGYFTVGDGARTPLTRPGGGIWFASGCEVCDGETRTQIALSRTHTGDEHNLHKLPVMGFHHLTVRHEDVSQRMRECTPEQAKALLDNPTEILTFADYDEVLAAAIAGIIADIASIKEFGVDLPALDQIPDYLEYLYSS</sequence>
<dbReference type="KEGG" id="cmv:CMUST_10660"/>